<proteinExistence type="predicted"/>
<dbReference type="GO" id="GO:0005506">
    <property type="term" value="F:iron ion binding"/>
    <property type="evidence" value="ECO:0007669"/>
    <property type="project" value="InterPro"/>
</dbReference>
<evidence type="ECO:0000256" key="5">
    <source>
        <dbReference type="SAM" id="Phobius"/>
    </source>
</evidence>
<keyword evidence="1 4" id="KW-0349">Heme</keyword>
<evidence type="ECO:0000256" key="3">
    <source>
        <dbReference type="ARBA" id="ARBA00023004"/>
    </source>
</evidence>
<keyword evidence="5" id="KW-0472">Membrane</keyword>
<dbReference type="AlphaFoldDB" id="A0A423WCS9"/>
<feature type="transmembrane region" description="Helical" evidence="5">
    <location>
        <begin position="36"/>
        <end position="56"/>
    </location>
</feature>
<gene>
    <name evidence="6" type="ORF">VSDG_02711</name>
</gene>
<dbReference type="Proteomes" id="UP000284375">
    <property type="component" value="Unassembled WGS sequence"/>
</dbReference>
<dbReference type="PRINTS" id="PR00385">
    <property type="entry name" value="P450"/>
</dbReference>
<evidence type="ECO:0008006" key="8">
    <source>
        <dbReference type="Google" id="ProtNLM"/>
    </source>
</evidence>
<name>A0A423WCS9_CYTCH</name>
<evidence type="ECO:0000313" key="6">
    <source>
        <dbReference type="EMBL" id="ROW01204.1"/>
    </source>
</evidence>
<dbReference type="GO" id="GO:0004497">
    <property type="term" value="F:monooxygenase activity"/>
    <property type="evidence" value="ECO:0007669"/>
    <property type="project" value="InterPro"/>
</dbReference>
<keyword evidence="7" id="KW-1185">Reference proteome</keyword>
<dbReference type="STRING" id="252740.A0A423WCS9"/>
<comment type="caution">
    <text evidence="6">The sequence shown here is derived from an EMBL/GenBank/DDBJ whole genome shotgun (WGS) entry which is preliminary data.</text>
</comment>
<accession>A0A423WCS9</accession>
<keyword evidence="5" id="KW-1133">Transmembrane helix</keyword>
<dbReference type="Pfam" id="PF00067">
    <property type="entry name" value="p450"/>
    <property type="match status" value="1"/>
</dbReference>
<protein>
    <recommendedName>
        <fullName evidence="8">Cytochrome P450</fullName>
    </recommendedName>
</protein>
<dbReference type="GO" id="GO:0020037">
    <property type="term" value="F:heme binding"/>
    <property type="evidence" value="ECO:0007669"/>
    <property type="project" value="InterPro"/>
</dbReference>
<feature type="binding site" description="axial binding residue" evidence="4">
    <location>
        <position position="462"/>
    </location>
    <ligand>
        <name>heme</name>
        <dbReference type="ChEBI" id="CHEBI:30413"/>
    </ligand>
    <ligandPart>
        <name>Fe</name>
        <dbReference type="ChEBI" id="CHEBI:18248"/>
    </ligandPart>
</feature>
<organism evidence="6 7">
    <name type="scientific">Cytospora chrysosperma</name>
    <name type="common">Cytospora canker fungus</name>
    <name type="synonym">Sphaeria chrysosperma</name>
    <dbReference type="NCBI Taxonomy" id="252740"/>
    <lineage>
        <taxon>Eukaryota</taxon>
        <taxon>Fungi</taxon>
        <taxon>Dikarya</taxon>
        <taxon>Ascomycota</taxon>
        <taxon>Pezizomycotina</taxon>
        <taxon>Sordariomycetes</taxon>
        <taxon>Sordariomycetidae</taxon>
        <taxon>Diaporthales</taxon>
        <taxon>Cytosporaceae</taxon>
        <taxon>Cytospora</taxon>
    </lineage>
</organism>
<comment type="cofactor">
    <cofactor evidence="4">
        <name>heme</name>
        <dbReference type="ChEBI" id="CHEBI:30413"/>
    </cofactor>
</comment>
<dbReference type="InterPro" id="IPR036396">
    <property type="entry name" value="Cyt_P450_sf"/>
</dbReference>
<dbReference type="InterPro" id="IPR002401">
    <property type="entry name" value="Cyt_P450_E_grp-I"/>
</dbReference>
<sequence>MFHYLAALPVVAVLMSTVFAVYGPCGWLEAVAKSFLFELVLNTSCLLSISIYRLLFHRCRRFPGPLGAKISRFWTAYISAKNIQYYKELDTFHSTYGDFVRTGPREITIFRASAVSTIYGPTSKCLKSTWYGQAGNDPMKASLHMTRNFNDHRNRRRAWDRGVAIKALATYQPRIEEKAALLSKQMQNRAGQAVNVTDWSMFYSFDVVGEVGFSKDFGNLTTGVEHSAIKPIHEHIKVFGVLSPIPWLMNVLGSIPGAANIYTEIFDICANEIRAKQKVWDSEKYPQDIVSWLLKAVHEKDISAAPTIEALDDDARIVLLAGSDTTASTFTNSLYHLVKHPETQKKMRELLRQVLARGPQHWDYEKVKGVKYIDDFIFETLRLRPAVLVAGSRETPAGGIQIDEVHIPGNTNVLVPIYHIQRDPRYWKQAEEFIPERWGDRREEMGTDKAPYFPFLFGAYTCPGKNVANLALRIALAMLVQKFDISFAPGEDGEAFVKDSLDTFVVTLPPLHLQFTPLQD</sequence>
<evidence type="ECO:0000256" key="4">
    <source>
        <dbReference type="PIRSR" id="PIRSR602401-1"/>
    </source>
</evidence>
<dbReference type="PANTHER" id="PTHR24305">
    <property type="entry name" value="CYTOCHROME P450"/>
    <property type="match status" value="1"/>
</dbReference>
<keyword evidence="2 4" id="KW-0479">Metal-binding</keyword>
<dbReference type="CDD" id="cd11061">
    <property type="entry name" value="CYP67-like"/>
    <property type="match status" value="1"/>
</dbReference>
<dbReference type="OrthoDB" id="6692864at2759"/>
<dbReference type="InterPro" id="IPR001128">
    <property type="entry name" value="Cyt_P450"/>
</dbReference>
<reference evidence="6 7" key="1">
    <citation type="submission" date="2015-09" db="EMBL/GenBank/DDBJ databases">
        <title>Host preference determinants of Valsa canker pathogens revealed by comparative genomics.</title>
        <authorList>
            <person name="Yin Z."/>
            <person name="Huang L."/>
        </authorList>
    </citation>
    <scope>NUCLEOTIDE SEQUENCE [LARGE SCALE GENOMIC DNA]</scope>
    <source>
        <strain evidence="6 7">YSFL</strain>
    </source>
</reference>
<dbReference type="PRINTS" id="PR00463">
    <property type="entry name" value="EP450I"/>
</dbReference>
<dbReference type="GO" id="GO:0016705">
    <property type="term" value="F:oxidoreductase activity, acting on paired donors, with incorporation or reduction of molecular oxygen"/>
    <property type="evidence" value="ECO:0007669"/>
    <property type="project" value="InterPro"/>
</dbReference>
<keyword evidence="5" id="KW-0812">Transmembrane</keyword>
<dbReference type="PANTHER" id="PTHR24305:SF78">
    <property type="entry name" value="P450, PUTATIVE (EUROFUNG)-RELATED"/>
    <property type="match status" value="1"/>
</dbReference>
<evidence type="ECO:0000256" key="1">
    <source>
        <dbReference type="ARBA" id="ARBA00022617"/>
    </source>
</evidence>
<evidence type="ECO:0000313" key="7">
    <source>
        <dbReference type="Proteomes" id="UP000284375"/>
    </source>
</evidence>
<dbReference type="InterPro" id="IPR050121">
    <property type="entry name" value="Cytochrome_P450_monoxygenase"/>
</dbReference>
<evidence type="ECO:0000256" key="2">
    <source>
        <dbReference type="ARBA" id="ARBA00022723"/>
    </source>
</evidence>
<dbReference type="EMBL" id="LJZO01000007">
    <property type="protein sequence ID" value="ROW01204.1"/>
    <property type="molecule type" value="Genomic_DNA"/>
</dbReference>
<dbReference type="Gene3D" id="1.10.630.10">
    <property type="entry name" value="Cytochrome P450"/>
    <property type="match status" value="1"/>
</dbReference>
<keyword evidence="3 4" id="KW-0408">Iron</keyword>
<dbReference type="SUPFAM" id="SSF48264">
    <property type="entry name" value="Cytochrome P450"/>
    <property type="match status" value="1"/>
</dbReference>